<dbReference type="Pfam" id="PF00440">
    <property type="entry name" value="TetR_N"/>
    <property type="match status" value="1"/>
</dbReference>
<name>A0A1W6JYJ9_9CREN</name>
<keyword evidence="1 2" id="KW-0238">DNA-binding</keyword>
<dbReference type="Gene3D" id="1.10.357.10">
    <property type="entry name" value="Tetracycline Repressor, domain 2"/>
    <property type="match status" value="1"/>
</dbReference>
<evidence type="ECO:0000256" key="1">
    <source>
        <dbReference type="ARBA" id="ARBA00023125"/>
    </source>
</evidence>
<dbReference type="SUPFAM" id="SSF46689">
    <property type="entry name" value="Homeodomain-like"/>
    <property type="match status" value="1"/>
</dbReference>
<protein>
    <recommendedName>
        <fullName evidence="3">HTH tetR-type domain-containing protein</fullName>
    </recommendedName>
</protein>
<dbReference type="InterPro" id="IPR009057">
    <property type="entry name" value="Homeodomain-like_sf"/>
</dbReference>
<feature type="DNA-binding region" description="H-T-H motif" evidence="2">
    <location>
        <begin position="30"/>
        <end position="49"/>
    </location>
</feature>
<dbReference type="InterPro" id="IPR001647">
    <property type="entry name" value="HTH_TetR"/>
</dbReference>
<dbReference type="PROSITE" id="PS50977">
    <property type="entry name" value="HTH_TETR_2"/>
    <property type="match status" value="1"/>
</dbReference>
<dbReference type="OrthoDB" id="135877at2157"/>
<reference evidence="4 5" key="1">
    <citation type="submission" date="2017-03" db="EMBL/GenBank/DDBJ databases">
        <title>Sulfur activation and transportation mechanism of thermophilic Archaea Acidianus manzaensis YN-25.</title>
        <authorList>
            <person name="Ma Y."/>
            <person name="Yang Y."/>
            <person name="Xia J."/>
        </authorList>
    </citation>
    <scope>NUCLEOTIDE SEQUENCE [LARGE SCALE GENOMIC DNA]</scope>
    <source>
        <strain evidence="4 5">YN-25</strain>
    </source>
</reference>
<evidence type="ECO:0000259" key="3">
    <source>
        <dbReference type="PROSITE" id="PS50977"/>
    </source>
</evidence>
<dbReference type="EMBL" id="CP020477">
    <property type="protein sequence ID" value="ARM75312.1"/>
    <property type="molecule type" value="Genomic_DNA"/>
</dbReference>
<evidence type="ECO:0000313" key="5">
    <source>
        <dbReference type="Proteomes" id="UP000193404"/>
    </source>
</evidence>
<dbReference type="AlphaFoldDB" id="A0A1W6JYJ9"/>
<feature type="domain" description="HTH tetR-type" evidence="3">
    <location>
        <begin position="7"/>
        <end position="67"/>
    </location>
</feature>
<keyword evidence="5" id="KW-1185">Reference proteome</keyword>
<dbReference type="RefSeq" id="WP_148691073.1">
    <property type="nucleotide sequence ID" value="NZ_CP020477.1"/>
</dbReference>
<evidence type="ECO:0000256" key="2">
    <source>
        <dbReference type="PROSITE-ProRule" id="PRU00335"/>
    </source>
</evidence>
<dbReference type="PRINTS" id="PR00455">
    <property type="entry name" value="HTHTETR"/>
</dbReference>
<organism evidence="4 5">
    <name type="scientific">Acidianus manzaensis</name>
    <dbReference type="NCBI Taxonomy" id="282676"/>
    <lineage>
        <taxon>Archaea</taxon>
        <taxon>Thermoproteota</taxon>
        <taxon>Thermoprotei</taxon>
        <taxon>Sulfolobales</taxon>
        <taxon>Sulfolobaceae</taxon>
        <taxon>Acidianus</taxon>
    </lineage>
</organism>
<dbReference type="GeneID" id="41590094"/>
<dbReference type="PANTHER" id="PTHR43479">
    <property type="entry name" value="ACREF/ENVCD OPERON REPRESSOR-RELATED"/>
    <property type="match status" value="1"/>
</dbReference>
<dbReference type="Proteomes" id="UP000193404">
    <property type="component" value="Chromosome"/>
</dbReference>
<dbReference type="InterPro" id="IPR050624">
    <property type="entry name" value="HTH-type_Tx_Regulator"/>
</dbReference>
<evidence type="ECO:0000313" key="4">
    <source>
        <dbReference type="EMBL" id="ARM75312.1"/>
    </source>
</evidence>
<dbReference type="STRING" id="282676.B6F84_04200"/>
<accession>A0A1W6JYJ9</accession>
<gene>
    <name evidence="4" type="ORF">B6F84_04200</name>
</gene>
<sequence length="176" mass="20356">MKDEKSESTKEKIINAALQVFAEEDFFKASIDEICKRAGVSKGIVFWHFKSKDNLILEIAKRSLPLDIMENCLSKEDNVLQCIGNDFLEKYKDDNMRKLFLHTISAMSVYLEIGEEIRKICDTTVRKISVKIFKNDNYENIIKIRSFMGGLICNVINPLDISKEKYIESLITTIFK</sequence>
<dbReference type="KEGG" id="aman:B6F84_04200"/>
<dbReference type="PANTHER" id="PTHR43479:SF11">
    <property type="entry name" value="ACREF_ENVCD OPERON REPRESSOR-RELATED"/>
    <property type="match status" value="1"/>
</dbReference>
<dbReference type="GO" id="GO:0003677">
    <property type="term" value="F:DNA binding"/>
    <property type="evidence" value="ECO:0007669"/>
    <property type="project" value="UniProtKB-UniRule"/>
</dbReference>
<proteinExistence type="predicted"/>